<dbReference type="Proteomes" id="UP000003561">
    <property type="component" value="Unassembled WGS sequence"/>
</dbReference>
<evidence type="ECO:0000313" key="2">
    <source>
        <dbReference type="Proteomes" id="UP000003561"/>
    </source>
</evidence>
<dbReference type="EMBL" id="ACFY01000161">
    <property type="protein sequence ID" value="EEG92176.1"/>
    <property type="molecule type" value="Genomic_DNA"/>
</dbReference>
<sequence>MFFLNMQKFFFVACQYTFSTYCLSSIYRNRRIEYRYYDM</sequence>
<reference evidence="1 2" key="1">
    <citation type="submission" date="2009-02" db="EMBL/GenBank/DDBJ databases">
        <authorList>
            <person name="Fulton L."/>
            <person name="Clifton S."/>
            <person name="Fulton B."/>
            <person name="Xu J."/>
            <person name="Minx P."/>
            <person name="Pepin K.H."/>
            <person name="Johnson M."/>
            <person name="Bhonagiri V."/>
            <person name="Nash W.E."/>
            <person name="Mardis E.R."/>
            <person name="Wilson R.K."/>
        </authorList>
    </citation>
    <scope>NUCLEOTIDE SEQUENCE [LARGE SCALE GENOMIC DNA]</scope>
    <source>
        <strain evidence="1 2">DSM 16841</strain>
    </source>
</reference>
<proteinExistence type="predicted"/>
<name>C0FZ56_9FIRM</name>
<gene>
    <name evidence="1" type="ORF">ROSEINA2194_04046</name>
</gene>
<reference evidence="1 2" key="2">
    <citation type="submission" date="2009-03" db="EMBL/GenBank/DDBJ databases">
        <title>Draft genome sequence of Roseburia inulinivorans (DSM 16841).</title>
        <authorList>
            <person name="Sudarsanam P."/>
            <person name="Ley R."/>
            <person name="Guruge J."/>
            <person name="Turnbaugh P.J."/>
            <person name="Mahowald M."/>
            <person name="Liep D."/>
            <person name="Gordon J."/>
        </authorList>
    </citation>
    <scope>NUCLEOTIDE SEQUENCE [LARGE SCALE GENOMIC DNA]</scope>
    <source>
        <strain evidence="1 2">DSM 16841</strain>
    </source>
</reference>
<dbReference type="AlphaFoldDB" id="C0FZ56"/>
<accession>C0FZ56</accession>
<organism evidence="1 2">
    <name type="scientific">Roseburia inulinivorans DSM 16841</name>
    <dbReference type="NCBI Taxonomy" id="622312"/>
    <lineage>
        <taxon>Bacteria</taxon>
        <taxon>Bacillati</taxon>
        <taxon>Bacillota</taxon>
        <taxon>Clostridia</taxon>
        <taxon>Lachnospirales</taxon>
        <taxon>Lachnospiraceae</taxon>
        <taxon>Roseburia</taxon>
    </lineage>
</organism>
<comment type="caution">
    <text evidence="1">The sequence shown here is derived from an EMBL/GenBank/DDBJ whole genome shotgun (WGS) entry which is preliminary data.</text>
</comment>
<evidence type="ECO:0000313" key="1">
    <source>
        <dbReference type="EMBL" id="EEG92176.1"/>
    </source>
</evidence>
<protein>
    <submittedName>
        <fullName evidence="1">Uncharacterized protein</fullName>
    </submittedName>
</protein>